<keyword evidence="2" id="KW-1185">Reference proteome</keyword>
<reference evidence="1" key="2">
    <citation type="submission" date="2018-05" db="EMBL/GenBank/DDBJ databases">
        <title>OmerRS3 (Oryza meridionalis Reference Sequence Version 3).</title>
        <authorList>
            <person name="Zhang J."/>
            <person name="Kudrna D."/>
            <person name="Lee S."/>
            <person name="Talag J."/>
            <person name="Welchert J."/>
            <person name="Wing R.A."/>
        </authorList>
    </citation>
    <scope>NUCLEOTIDE SEQUENCE [LARGE SCALE GENOMIC DNA]</scope>
    <source>
        <strain evidence="1">cv. OR44</strain>
    </source>
</reference>
<proteinExistence type="predicted"/>
<dbReference type="Gramene" id="OMERI07G11540.3">
    <property type="protein sequence ID" value="OMERI07G11540.3"/>
    <property type="gene ID" value="OMERI07G11540"/>
</dbReference>
<evidence type="ECO:0000313" key="2">
    <source>
        <dbReference type="Proteomes" id="UP000008021"/>
    </source>
</evidence>
<evidence type="ECO:0000313" key="1">
    <source>
        <dbReference type="EnsemblPlants" id="OMERI07G11540.3"/>
    </source>
</evidence>
<dbReference type="AlphaFoldDB" id="A0A0E0EBD1"/>
<name>A0A0E0EBD1_9ORYZ</name>
<dbReference type="HOGENOM" id="CLU_2691956_0_0_1"/>
<organism evidence="1">
    <name type="scientific">Oryza meridionalis</name>
    <dbReference type="NCBI Taxonomy" id="40149"/>
    <lineage>
        <taxon>Eukaryota</taxon>
        <taxon>Viridiplantae</taxon>
        <taxon>Streptophyta</taxon>
        <taxon>Embryophyta</taxon>
        <taxon>Tracheophyta</taxon>
        <taxon>Spermatophyta</taxon>
        <taxon>Magnoliopsida</taxon>
        <taxon>Liliopsida</taxon>
        <taxon>Poales</taxon>
        <taxon>Poaceae</taxon>
        <taxon>BOP clade</taxon>
        <taxon>Oryzoideae</taxon>
        <taxon>Oryzeae</taxon>
        <taxon>Oryzinae</taxon>
        <taxon>Oryza</taxon>
    </lineage>
</organism>
<sequence>MIYIQLLSVEYLNGMSLSLNMIELPLRYMLQKPRLKHQSSIIAPILAAFSASFARRGMLSTNPPMACLASLAHF</sequence>
<reference evidence="1" key="1">
    <citation type="submission" date="2015-04" db="UniProtKB">
        <authorList>
            <consortium name="EnsemblPlants"/>
        </authorList>
    </citation>
    <scope>IDENTIFICATION</scope>
</reference>
<dbReference type="EnsemblPlants" id="OMERI07G11540.3">
    <property type="protein sequence ID" value="OMERI07G11540.3"/>
    <property type="gene ID" value="OMERI07G11540"/>
</dbReference>
<protein>
    <submittedName>
        <fullName evidence="1">Uncharacterized protein</fullName>
    </submittedName>
</protein>
<dbReference type="Proteomes" id="UP000008021">
    <property type="component" value="Chromosome 7"/>
</dbReference>
<accession>A0A0E0EBD1</accession>